<proteinExistence type="predicted"/>
<sequence>MLTRPVKTVKRGYNETDTANRAGSQQGERNSSLYPDKITIIIAVVVSFAVFLMLLANAIRSTILQRHKHEAR</sequence>
<protein>
    <submittedName>
        <fullName evidence="3">Uncharacterized protein</fullName>
    </submittedName>
</protein>
<dbReference type="EMBL" id="JAQQWK010000014">
    <property type="protein sequence ID" value="KAK8016914.1"/>
    <property type="molecule type" value="Genomic_DNA"/>
</dbReference>
<comment type="caution">
    <text evidence="3">The sequence shown here is derived from an EMBL/GenBank/DDBJ whole genome shotgun (WGS) entry which is preliminary data.</text>
</comment>
<evidence type="ECO:0000256" key="2">
    <source>
        <dbReference type="SAM" id="Phobius"/>
    </source>
</evidence>
<keyword evidence="2" id="KW-1133">Transmembrane helix</keyword>
<dbReference type="Proteomes" id="UP001444661">
    <property type="component" value="Unassembled WGS sequence"/>
</dbReference>
<name>A0ABR1RPM8_9PEZI</name>
<evidence type="ECO:0000256" key="1">
    <source>
        <dbReference type="SAM" id="MobiDB-lite"/>
    </source>
</evidence>
<reference evidence="3 4" key="1">
    <citation type="submission" date="2023-01" db="EMBL/GenBank/DDBJ databases">
        <title>Analysis of 21 Apiospora genomes using comparative genomics revels a genus with tremendous synthesis potential of carbohydrate active enzymes and secondary metabolites.</title>
        <authorList>
            <person name="Sorensen T."/>
        </authorList>
    </citation>
    <scope>NUCLEOTIDE SEQUENCE [LARGE SCALE GENOMIC DNA]</scope>
    <source>
        <strain evidence="3 4">CBS 33761</strain>
    </source>
</reference>
<accession>A0ABR1RPM8</accession>
<organism evidence="3 4">
    <name type="scientific">Apiospora rasikravindrae</name>
    <dbReference type="NCBI Taxonomy" id="990691"/>
    <lineage>
        <taxon>Eukaryota</taxon>
        <taxon>Fungi</taxon>
        <taxon>Dikarya</taxon>
        <taxon>Ascomycota</taxon>
        <taxon>Pezizomycotina</taxon>
        <taxon>Sordariomycetes</taxon>
        <taxon>Xylariomycetidae</taxon>
        <taxon>Amphisphaeriales</taxon>
        <taxon>Apiosporaceae</taxon>
        <taxon>Apiospora</taxon>
    </lineage>
</organism>
<feature type="transmembrane region" description="Helical" evidence="2">
    <location>
        <begin position="38"/>
        <end position="59"/>
    </location>
</feature>
<evidence type="ECO:0000313" key="3">
    <source>
        <dbReference type="EMBL" id="KAK8016914.1"/>
    </source>
</evidence>
<keyword evidence="4" id="KW-1185">Reference proteome</keyword>
<gene>
    <name evidence="3" type="ORF">PG993_015103</name>
</gene>
<feature type="compositionally biased region" description="Polar residues" evidence="1">
    <location>
        <begin position="15"/>
        <end position="31"/>
    </location>
</feature>
<keyword evidence="2" id="KW-0812">Transmembrane</keyword>
<keyword evidence="2" id="KW-0472">Membrane</keyword>
<feature type="region of interest" description="Disordered" evidence="1">
    <location>
        <begin position="1"/>
        <end position="31"/>
    </location>
</feature>
<evidence type="ECO:0000313" key="4">
    <source>
        <dbReference type="Proteomes" id="UP001444661"/>
    </source>
</evidence>